<comment type="function">
    <text evidence="10">Protein O-mannosyltransferase that catalyzes the transfer of a single mannose residue from a polyprenol phospho-mannosyl lipidic donor to the hydroxyl group of selected serine and threonine residues in acceptor proteins.</text>
</comment>
<comment type="similarity">
    <text evidence="3 10">Belongs to the glycosyltransferase 39 family.</text>
</comment>
<proteinExistence type="inferred from homology"/>
<dbReference type="EC" id="2.4.1.-" evidence="10"/>
<feature type="transmembrane region" description="Helical" evidence="10">
    <location>
        <begin position="444"/>
        <end position="461"/>
    </location>
</feature>
<evidence type="ECO:0000313" key="13">
    <source>
        <dbReference type="EMBL" id="MBU3803984.1"/>
    </source>
</evidence>
<dbReference type="GO" id="GO:0004169">
    <property type="term" value="F:dolichyl-phosphate-mannose-protein mannosyltransferase activity"/>
    <property type="evidence" value="ECO:0007669"/>
    <property type="project" value="UniProtKB-UniRule"/>
</dbReference>
<dbReference type="InterPro" id="IPR003342">
    <property type="entry name" value="ArnT-like_N"/>
</dbReference>
<dbReference type="PANTHER" id="PTHR10050">
    <property type="entry name" value="DOLICHYL-PHOSPHATE-MANNOSE--PROTEIN MANNOSYLTRANSFERASE"/>
    <property type="match status" value="1"/>
</dbReference>
<comment type="subcellular location">
    <subcellularLocation>
        <location evidence="10">Cell membrane</location>
    </subcellularLocation>
    <subcellularLocation>
        <location evidence="1">Endomembrane system</location>
        <topology evidence="1">Multi-pass membrane protein</topology>
    </subcellularLocation>
</comment>
<keyword evidence="6 10" id="KW-0812">Transmembrane</keyword>
<dbReference type="Gene3D" id="2.60.120.260">
    <property type="entry name" value="Galactose-binding domain-like"/>
    <property type="match status" value="1"/>
</dbReference>
<feature type="transmembrane region" description="Helical" evidence="10">
    <location>
        <begin position="524"/>
        <end position="549"/>
    </location>
</feature>
<dbReference type="InterPro" id="IPR027005">
    <property type="entry name" value="PMT-like"/>
</dbReference>
<feature type="transmembrane region" description="Helical" evidence="10">
    <location>
        <begin position="350"/>
        <end position="373"/>
    </location>
</feature>
<evidence type="ECO:0000256" key="1">
    <source>
        <dbReference type="ARBA" id="ARBA00004127"/>
    </source>
</evidence>
<feature type="transmembrane region" description="Helical" evidence="10">
    <location>
        <begin position="468"/>
        <end position="485"/>
    </location>
</feature>
<evidence type="ECO:0000256" key="6">
    <source>
        <dbReference type="ARBA" id="ARBA00022692"/>
    </source>
</evidence>
<comment type="caution">
    <text evidence="13">The sequence shown here is derived from an EMBL/GenBank/DDBJ whole genome shotgun (WGS) entry which is preliminary data.</text>
</comment>
<dbReference type="EMBL" id="JAHLFQ010000094">
    <property type="protein sequence ID" value="MBU3803984.1"/>
    <property type="molecule type" value="Genomic_DNA"/>
</dbReference>
<dbReference type="AlphaFoldDB" id="A0A9E2KBX4"/>
<evidence type="ECO:0000259" key="11">
    <source>
        <dbReference type="Pfam" id="PF02366"/>
    </source>
</evidence>
<evidence type="ECO:0000256" key="5">
    <source>
        <dbReference type="ARBA" id="ARBA00022679"/>
    </source>
</evidence>
<keyword evidence="10" id="KW-1003">Cell membrane</keyword>
<feature type="domain" description="Protein O-mannosyl-transferase C-terminal four TM" evidence="12">
    <location>
        <begin position="385"/>
        <end position="559"/>
    </location>
</feature>
<dbReference type="Pfam" id="PF16192">
    <property type="entry name" value="PMT_4TMC"/>
    <property type="match status" value="1"/>
</dbReference>
<evidence type="ECO:0000256" key="8">
    <source>
        <dbReference type="ARBA" id="ARBA00023136"/>
    </source>
</evidence>
<feature type="transmembrane region" description="Helical" evidence="10">
    <location>
        <begin position="213"/>
        <end position="234"/>
    </location>
</feature>
<keyword evidence="4 10" id="KW-0328">Glycosyltransferase</keyword>
<organism evidence="13 14">
    <name type="scientific">Candidatus Cellulosilyticum pullistercoris</name>
    <dbReference type="NCBI Taxonomy" id="2838521"/>
    <lineage>
        <taxon>Bacteria</taxon>
        <taxon>Bacillati</taxon>
        <taxon>Bacillota</taxon>
        <taxon>Clostridia</taxon>
        <taxon>Lachnospirales</taxon>
        <taxon>Cellulosilyticaceae</taxon>
        <taxon>Cellulosilyticum</taxon>
    </lineage>
</organism>
<dbReference type="InterPro" id="IPR008979">
    <property type="entry name" value="Galactose-bd-like_sf"/>
</dbReference>
<feature type="transmembrane region" description="Helical" evidence="10">
    <location>
        <begin position="491"/>
        <end position="512"/>
    </location>
</feature>
<reference evidence="13" key="2">
    <citation type="submission" date="2021-04" db="EMBL/GenBank/DDBJ databases">
        <authorList>
            <person name="Gilroy R."/>
        </authorList>
    </citation>
    <scope>NUCLEOTIDE SEQUENCE</scope>
    <source>
        <strain evidence="13">B5-657</strain>
    </source>
</reference>
<evidence type="ECO:0000256" key="4">
    <source>
        <dbReference type="ARBA" id="ARBA00022676"/>
    </source>
</evidence>
<dbReference type="PANTHER" id="PTHR10050:SF46">
    <property type="entry name" value="PROTEIN O-MANNOSYL-TRANSFERASE 2"/>
    <property type="match status" value="1"/>
</dbReference>
<dbReference type="GO" id="GO:0005886">
    <property type="term" value="C:plasma membrane"/>
    <property type="evidence" value="ECO:0007669"/>
    <property type="project" value="UniProtKB-SubCell"/>
</dbReference>
<sequence>MMINTSRGERHLTAKDGWCMIIVLIIYGILSFFHLGSMESPQTFWQAEDSTQQVILDLGQETKVSYLRELSGARFGKYQIAISNDNVNYSEIGELEQKKVFAWEDMQIDQSFRYLSITRGEKAGALGEIAPYDKEGNKLPVVGMDEVSQLLVDEQDTVPDEISYMNTTYFDEIYHARTAYEYIHGMDIYEWTHPPLGKLIMTIPIRILGMTPFAYRIMGNIAGLMMLIVIFIFAKKMFKRTNYALLAMITFAADGMHFVQTRIGTVDSYLVLFIMLAYLFMYQYMCCDSDREAGKMHLNLLLSGFFMGCAIATKWNGAYTAIGLALLFFINFFKRNSVMSFSSKWRSHRVKIILGCFAYFIFIPVMIYVVSYIPDMIIDPEVGTLKGFWALQMKMYHYHADLEATHPFSSPWYLWPIGVKPLWYYDGKVAEGMISSITLHCNPFIWWTGILAMIYHFIKAITDRSKRYIFLSIGILAAYVPYMFIPRIMFIYHYFPVVPLMILAIVGTIKDIEENLQQTAWWKSYAVIAVIVFIFFYPIYSGLLIPAWYARLTEWFPIWQLSSVRYM</sequence>
<feature type="domain" description="ArnT-like N-terminal" evidence="11">
    <location>
        <begin position="162"/>
        <end position="372"/>
    </location>
</feature>
<evidence type="ECO:0000256" key="9">
    <source>
        <dbReference type="ARBA" id="ARBA00093617"/>
    </source>
</evidence>
<dbReference type="InterPro" id="IPR032421">
    <property type="entry name" value="PMT_4TMC"/>
</dbReference>
<comment type="pathway">
    <text evidence="2 10">Protein modification; protein glycosylation.</text>
</comment>
<evidence type="ECO:0000256" key="2">
    <source>
        <dbReference type="ARBA" id="ARBA00004922"/>
    </source>
</evidence>
<dbReference type="Proteomes" id="UP000824229">
    <property type="component" value="Unassembled WGS sequence"/>
</dbReference>
<accession>A0A9E2KBX4</accession>
<keyword evidence="5 10" id="KW-0808">Transferase</keyword>
<evidence type="ECO:0000256" key="7">
    <source>
        <dbReference type="ARBA" id="ARBA00022989"/>
    </source>
</evidence>
<evidence type="ECO:0000313" key="14">
    <source>
        <dbReference type="Proteomes" id="UP000824229"/>
    </source>
</evidence>
<dbReference type="SUPFAM" id="SSF49785">
    <property type="entry name" value="Galactose-binding domain-like"/>
    <property type="match status" value="1"/>
</dbReference>
<protein>
    <recommendedName>
        <fullName evidence="9 10">Polyprenol-phosphate-mannose--protein mannosyltransferase</fullName>
        <ecNumber evidence="10">2.4.1.-</ecNumber>
    </recommendedName>
</protein>
<feature type="transmembrane region" description="Helical" evidence="10">
    <location>
        <begin position="266"/>
        <end position="284"/>
    </location>
</feature>
<dbReference type="Pfam" id="PF02366">
    <property type="entry name" value="PMT"/>
    <property type="match status" value="1"/>
</dbReference>
<gene>
    <name evidence="13" type="ORF">H9872_04415</name>
</gene>
<dbReference type="GO" id="GO:0012505">
    <property type="term" value="C:endomembrane system"/>
    <property type="evidence" value="ECO:0007669"/>
    <property type="project" value="UniProtKB-SubCell"/>
</dbReference>
<keyword evidence="8 10" id="KW-0472">Membrane</keyword>
<reference evidence="13" key="1">
    <citation type="journal article" date="2021" name="PeerJ">
        <title>Extensive microbial diversity within the chicken gut microbiome revealed by metagenomics and culture.</title>
        <authorList>
            <person name="Gilroy R."/>
            <person name="Ravi A."/>
            <person name="Getino M."/>
            <person name="Pursley I."/>
            <person name="Horton D.L."/>
            <person name="Alikhan N.F."/>
            <person name="Baker D."/>
            <person name="Gharbi K."/>
            <person name="Hall N."/>
            <person name="Watson M."/>
            <person name="Adriaenssens E.M."/>
            <person name="Foster-Nyarko E."/>
            <person name="Jarju S."/>
            <person name="Secka A."/>
            <person name="Antonio M."/>
            <person name="Oren A."/>
            <person name="Chaudhuri R.R."/>
            <person name="La Ragione R."/>
            <person name="Hildebrand F."/>
            <person name="Pallen M.J."/>
        </authorList>
    </citation>
    <scope>NUCLEOTIDE SEQUENCE</scope>
    <source>
        <strain evidence="13">B5-657</strain>
    </source>
</reference>
<feature type="transmembrane region" description="Helical" evidence="10">
    <location>
        <begin position="12"/>
        <end position="33"/>
    </location>
</feature>
<keyword evidence="7 10" id="KW-1133">Transmembrane helix</keyword>
<feature type="transmembrane region" description="Helical" evidence="10">
    <location>
        <begin position="319"/>
        <end position="338"/>
    </location>
</feature>
<evidence type="ECO:0000256" key="10">
    <source>
        <dbReference type="RuleBase" id="RU367007"/>
    </source>
</evidence>
<evidence type="ECO:0000259" key="12">
    <source>
        <dbReference type="Pfam" id="PF16192"/>
    </source>
</evidence>
<name>A0A9E2KBX4_9FIRM</name>
<evidence type="ECO:0000256" key="3">
    <source>
        <dbReference type="ARBA" id="ARBA00007222"/>
    </source>
</evidence>